<evidence type="ECO:0000313" key="12">
    <source>
        <dbReference type="Proteomes" id="UP000023435"/>
    </source>
</evidence>
<dbReference type="AlphaFoldDB" id="A0A108UCG2"/>
<dbReference type="PANTHER" id="PTHR38779:SF2">
    <property type="entry name" value="TYPE II SECRETION SYSTEM PROTEIN I-RELATED"/>
    <property type="match status" value="1"/>
</dbReference>
<dbReference type="OrthoDB" id="7864109at2"/>
<name>A0A108UCG2_9GAMM</name>
<dbReference type="GO" id="GO:0015627">
    <property type="term" value="C:type II protein secretion system complex"/>
    <property type="evidence" value="ECO:0007669"/>
    <property type="project" value="InterPro"/>
</dbReference>
<keyword evidence="3" id="KW-1003">Cell membrane</keyword>
<dbReference type="GO" id="GO:0015628">
    <property type="term" value="P:protein secretion by the type II secretion system"/>
    <property type="evidence" value="ECO:0007669"/>
    <property type="project" value="InterPro"/>
</dbReference>
<accession>A0A108UCG2</accession>
<evidence type="ECO:0000256" key="9">
    <source>
        <dbReference type="SAM" id="MobiDB-lite"/>
    </source>
</evidence>
<evidence type="ECO:0000256" key="5">
    <source>
        <dbReference type="ARBA" id="ARBA00022519"/>
    </source>
</evidence>
<comment type="similarity">
    <text evidence="2">Belongs to the GSP I family.</text>
</comment>
<evidence type="ECO:0000256" key="1">
    <source>
        <dbReference type="ARBA" id="ARBA00004377"/>
    </source>
</evidence>
<evidence type="ECO:0000256" key="3">
    <source>
        <dbReference type="ARBA" id="ARBA00022475"/>
    </source>
</evidence>
<sequence length="167" mass="18046">MNARRPSSPDSVRSARSSRAARGVHRATSLRQRGYTLLEVIVAFALLAMALTLLLGTLSGAAKQVRWSSDAGRAALYAQSLMDQVGVGQPLKPGQRSGDFENGRYRWTLGVAQWRDPLPASSSQPIDPNAPRLFEVQLAVEWGDGGAGRRLFLRSLRSSAASNEVSL</sequence>
<keyword evidence="4" id="KW-0488">Methylation</keyword>
<evidence type="ECO:0000256" key="8">
    <source>
        <dbReference type="ARBA" id="ARBA00023136"/>
    </source>
</evidence>
<dbReference type="PROSITE" id="PS00409">
    <property type="entry name" value="PROKAR_NTER_METHYL"/>
    <property type="match status" value="1"/>
</dbReference>
<feature type="region of interest" description="Disordered" evidence="9">
    <location>
        <begin position="1"/>
        <end position="25"/>
    </location>
</feature>
<keyword evidence="12" id="KW-1185">Reference proteome</keyword>
<comment type="caution">
    <text evidence="11">The sequence shown here is derived from an EMBL/GenBank/DDBJ whole genome shotgun (WGS) entry which is preliminary data.</text>
</comment>
<evidence type="ECO:0000256" key="10">
    <source>
        <dbReference type="SAM" id="Phobius"/>
    </source>
</evidence>
<reference evidence="11 12" key="1">
    <citation type="journal article" date="2014" name="Genome Announc.">
        <title>Draft Genome Sequence of Lysobacter capsici AZ78, a Bacterium Antagonistic to Plant-Pathogenic Oomycetes.</title>
        <authorList>
            <person name="Puopolo G."/>
            <person name="Sonego P."/>
            <person name="Engelen K."/>
            <person name="Pertot I."/>
        </authorList>
    </citation>
    <scope>NUCLEOTIDE SEQUENCE [LARGE SCALE GENOMIC DNA]</scope>
    <source>
        <strain evidence="11 12">AZ78</strain>
    </source>
</reference>
<evidence type="ECO:0000256" key="4">
    <source>
        <dbReference type="ARBA" id="ARBA00022481"/>
    </source>
</evidence>
<evidence type="ECO:0000256" key="7">
    <source>
        <dbReference type="ARBA" id="ARBA00022989"/>
    </source>
</evidence>
<keyword evidence="6 10" id="KW-0812">Transmembrane</keyword>
<organism evidence="11 12">
    <name type="scientific">Lysobacter capsici AZ78</name>
    <dbReference type="NCBI Taxonomy" id="1444315"/>
    <lineage>
        <taxon>Bacteria</taxon>
        <taxon>Pseudomonadati</taxon>
        <taxon>Pseudomonadota</taxon>
        <taxon>Gammaproteobacteria</taxon>
        <taxon>Lysobacterales</taxon>
        <taxon>Lysobacteraceae</taxon>
        <taxon>Lysobacter</taxon>
    </lineage>
</organism>
<dbReference type="PANTHER" id="PTHR38779">
    <property type="entry name" value="TYPE II SECRETION SYSTEM PROTEIN I-RELATED"/>
    <property type="match status" value="1"/>
</dbReference>
<evidence type="ECO:0000256" key="2">
    <source>
        <dbReference type="ARBA" id="ARBA00008358"/>
    </source>
</evidence>
<gene>
    <name evidence="11" type="ORF">AZ78_4202</name>
</gene>
<dbReference type="GO" id="GO:0005886">
    <property type="term" value="C:plasma membrane"/>
    <property type="evidence" value="ECO:0007669"/>
    <property type="project" value="UniProtKB-SubCell"/>
</dbReference>
<proteinExistence type="inferred from homology"/>
<evidence type="ECO:0000256" key="6">
    <source>
        <dbReference type="ARBA" id="ARBA00022692"/>
    </source>
</evidence>
<evidence type="ECO:0000313" key="11">
    <source>
        <dbReference type="EMBL" id="KWS06646.1"/>
    </source>
</evidence>
<dbReference type="Proteomes" id="UP000023435">
    <property type="component" value="Unassembled WGS sequence"/>
</dbReference>
<keyword evidence="7 10" id="KW-1133">Transmembrane helix</keyword>
<protein>
    <submittedName>
        <fullName evidence="11">General secretion pathway protein I</fullName>
    </submittedName>
</protein>
<dbReference type="InterPro" id="IPR010052">
    <property type="entry name" value="T2SS_protein-GspI"/>
</dbReference>
<keyword evidence="5" id="KW-0997">Cell inner membrane</keyword>
<dbReference type="NCBIfam" id="TIGR02532">
    <property type="entry name" value="IV_pilin_GFxxxE"/>
    <property type="match status" value="1"/>
</dbReference>
<dbReference type="Pfam" id="PF07963">
    <property type="entry name" value="N_methyl"/>
    <property type="match status" value="1"/>
</dbReference>
<comment type="subcellular location">
    <subcellularLocation>
        <location evidence="1">Cell inner membrane</location>
        <topology evidence="1">Single-pass membrane protein</topology>
    </subcellularLocation>
</comment>
<feature type="compositionally biased region" description="Low complexity" evidence="9">
    <location>
        <begin position="1"/>
        <end position="21"/>
    </location>
</feature>
<feature type="transmembrane region" description="Helical" evidence="10">
    <location>
        <begin position="35"/>
        <end position="58"/>
    </location>
</feature>
<dbReference type="EMBL" id="JAJA02000001">
    <property type="protein sequence ID" value="KWS06646.1"/>
    <property type="molecule type" value="Genomic_DNA"/>
</dbReference>
<keyword evidence="8 10" id="KW-0472">Membrane</keyword>
<dbReference type="NCBIfam" id="NF047828">
    <property type="entry name" value="T3SSXpsI"/>
    <property type="match status" value="1"/>
</dbReference>
<dbReference type="InterPro" id="IPR012902">
    <property type="entry name" value="N_methyl_site"/>
</dbReference>